<keyword evidence="5" id="KW-0805">Transcription regulation</keyword>
<sequence length="236" mass="27260">MNIPVLVFVLFSLHEFSFAQPNSIMHSGESSVGRQGNPTHVTGKTLPDVLSCSQNLSVPATHFDTSTDLDKRRMDHKCPVCKKTFHFFSYMQDHWRMHMDICTFRCRLCTKSYKFLRGLRQHLRTAHTGQAEIRIGKSVGENLESVNKGCLCPECGKFFKRCDNLQVHRKTIHDKRAQHACVLCGHVFNRRTNYFKHIRTVHGKEDETNFEQCRQSLSVPLELESQLSTTHKSDHE</sequence>
<evidence type="ECO:0000256" key="6">
    <source>
        <dbReference type="ARBA" id="ARBA00023163"/>
    </source>
</evidence>
<dbReference type="PROSITE" id="PS00028">
    <property type="entry name" value="ZINC_FINGER_C2H2_1"/>
    <property type="match status" value="4"/>
</dbReference>
<feature type="signal peptide" evidence="9">
    <location>
        <begin position="1"/>
        <end position="19"/>
    </location>
</feature>
<dbReference type="Gene3D" id="3.30.160.60">
    <property type="entry name" value="Classic Zinc Finger"/>
    <property type="match status" value="2"/>
</dbReference>
<comment type="subcellular location">
    <subcellularLocation>
        <location evidence="1">Nucleus</location>
    </subcellularLocation>
</comment>
<dbReference type="SMART" id="SM00355">
    <property type="entry name" value="ZnF_C2H2"/>
    <property type="match status" value="4"/>
</dbReference>
<dbReference type="AlphaFoldDB" id="A0A4S2M5P2"/>
<evidence type="ECO:0000313" key="12">
    <source>
        <dbReference type="Proteomes" id="UP000308267"/>
    </source>
</evidence>
<keyword evidence="3" id="KW-0677">Repeat</keyword>
<evidence type="ECO:0000313" key="11">
    <source>
        <dbReference type="EMBL" id="TGZ69357.1"/>
    </source>
</evidence>
<dbReference type="Pfam" id="PF00096">
    <property type="entry name" value="zf-C2H2"/>
    <property type="match status" value="3"/>
</dbReference>
<reference evidence="11 12" key="1">
    <citation type="journal article" date="2019" name="BMC Genomics">
        <title>New insights from Opisthorchis felineus genome: update on genomics of the epidemiologically important liver flukes.</title>
        <authorList>
            <person name="Ershov N.I."/>
            <person name="Mordvinov V.A."/>
            <person name="Prokhortchouk E.B."/>
            <person name="Pakharukova M.Y."/>
            <person name="Gunbin K.V."/>
            <person name="Ustyantsev K."/>
            <person name="Genaev M.A."/>
            <person name="Blinov A.G."/>
            <person name="Mazur A."/>
            <person name="Boulygina E."/>
            <person name="Tsygankova S."/>
            <person name="Khrameeva E."/>
            <person name="Chekanov N."/>
            <person name="Fan G."/>
            <person name="Xiao A."/>
            <person name="Zhang H."/>
            <person name="Xu X."/>
            <person name="Yang H."/>
            <person name="Solovyev V."/>
            <person name="Lee S.M."/>
            <person name="Liu X."/>
            <person name="Afonnikov D.A."/>
            <person name="Skryabin K.G."/>
        </authorList>
    </citation>
    <scope>NUCLEOTIDE SEQUENCE [LARGE SCALE GENOMIC DNA]</scope>
    <source>
        <strain evidence="11">AK-0245</strain>
        <tissue evidence="11">Whole organism</tissue>
    </source>
</reference>
<keyword evidence="8" id="KW-0863">Zinc-finger</keyword>
<dbReference type="EMBL" id="SJOL01006087">
    <property type="protein sequence ID" value="TGZ69357.1"/>
    <property type="molecule type" value="Genomic_DNA"/>
</dbReference>
<feature type="domain" description="C2H2-type" evidence="10">
    <location>
        <begin position="104"/>
        <end position="132"/>
    </location>
</feature>
<keyword evidence="12" id="KW-1185">Reference proteome</keyword>
<dbReference type="GO" id="GO:0001227">
    <property type="term" value="F:DNA-binding transcription repressor activity, RNA polymerase II-specific"/>
    <property type="evidence" value="ECO:0007669"/>
    <property type="project" value="TreeGrafter"/>
</dbReference>
<dbReference type="SUPFAM" id="SSF57667">
    <property type="entry name" value="beta-beta-alpha zinc fingers"/>
    <property type="match status" value="2"/>
</dbReference>
<keyword evidence="7" id="KW-0539">Nucleus</keyword>
<dbReference type="GO" id="GO:0008270">
    <property type="term" value="F:zinc ion binding"/>
    <property type="evidence" value="ECO:0007669"/>
    <property type="project" value="UniProtKB-KW"/>
</dbReference>
<evidence type="ECO:0000256" key="2">
    <source>
        <dbReference type="ARBA" id="ARBA00022723"/>
    </source>
</evidence>
<dbReference type="OrthoDB" id="6145741at2759"/>
<gene>
    <name evidence="11" type="ORF">CRM22_003782</name>
</gene>
<name>A0A4S2M5P2_OPIFE</name>
<dbReference type="GO" id="GO:0005654">
    <property type="term" value="C:nucleoplasm"/>
    <property type="evidence" value="ECO:0007669"/>
    <property type="project" value="TreeGrafter"/>
</dbReference>
<keyword evidence="4" id="KW-0862">Zinc</keyword>
<dbReference type="Proteomes" id="UP000308267">
    <property type="component" value="Unassembled WGS sequence"/>
</dbReference>
<evidence type="ECO:0000256" key="5">
    <source>
        <dbReference type="ARBA" id="ARBA00023015"/>
    </source>
</evidence>
<keyword evidence="2" id="KW-0479">Metal-binding</keyword>
<comment type="caution">
    <text evidence="11">The sequence shown here is derived from an EMBL/GenBank/DDBJ whole genome shotgun (WGS) entry which is preliminary data.</text>
</comment>
<evidence type="ECO:0000256" key="3">
    <source>
        <dbReference type="ARBA" id="ARBA00022737"/>
    </source>
</evidence>
<evidence type="ECO:0000256" key="9">
    <source>
        <dbReference type="SAM" id="SignalP"/>
    </source>
</evidence>
<feature type="chain" id="PRO_5036358422" description="C2H2-type domain-containing protein" evidence="9">
    <location>
        <begin position="20"/>
        <end position="236"/>
    </location>
</feature>
<feature type="domain" description="C2H2-type" evidence="10">
    <location>
        <begin position="76"/>
        <end position="98"/>
    </location>
</feature>
<accession>A0A4S2M5P2</accession>
<evidence type="ECO:0000259" key="10">
    <source>
        <dbReference type="PROSITE" id="PS50157"/>
    </source>
</evidence>
<dbReference type="InterPro" id="IPR036236">
    <property type="entry name" value="Znf_C2H2_sf"/>
</dbReference>
<protein>
    <recommendedName>
        <fullName evidence="10">C2H2-type domain-containing protein</fullName>
    </recommendedName>
</protein>
<keyword evidence="6" id="KW-0804">Transcription</keyword>
<evidence type="ECO:0000256" key="7">
    <source>
        <dbReference type="ARBA" id="ARBA00023242"/>
    </source>
</evidence>
<dbReference type="PANTHER" id="PTHR24399">
    <property type="entry name" value="ZINC FINGER AND BTB DOMAIN-CONTAINING"/>
    <property type="match status" value="1"/>
</dbReference>
<keyword evidence="9" id="KW-0732">Signal</keyword>
<dbReference type="STRING" id="147828.A0A4S2M5P2"/>
<evidence type="ECO:0000256" key="4">
    <source>
        <dbReference type="ARBA" id="ARBA00022833"/>
    </source>
</evidence>
<organism evidence="11 12">
    <name type="scientific">Opisthorchis felineus</name>
    <dbReference type="NCBI Taxonomy" id="147828"/>
    <lineage>
        <taxon>Eukaryota</taxon>
        <taxon>Metazoa</taxon>
        <taxon>Spiralia</taxon>
        <taxon>Lophotrochozoa</taxon>
        <taxon>Platyhelminthes</taxon>
        <taxon>Trematoda</taxon>
        <taxon>Digenea</taxon>
        <taxon>Opisthorchiida</taxon>
        <taxon>Opisthorchiata</taxon>
        <taxon>Opisthorchiidae</taxon>
        <taxon>Opisthorchis</taxon>
    </lineage>
</organism>
<dbReference type="InterPro" id="IPR013087">
    <property type="entry name" value="Znf_C2H2_type"/>
</dbReference>
<proteinExistence type="predicted"/>
<dbReference type="GO" id="GO:0000978">
    <property type="term" value="F:RNA polymerase II cis-regulatory region sequence-specific DNA binding"/>
    <property type="evidence" value="ECO:0007669"/>
    <property type="project" value="TreeGrafter"/>
</dbReference>
<dbReference type="EMBL" id="SJOL01006087">
    <property type="protein sequence ID" value="TGZ69358.1"/>
    <property type="molecule type" value="Genomic_DNA"/>
</dbReference>
<dbReference type="PANTHER" id="PTHR24399:SF23">
    <property type="entry name" value="C2H2-TYPE DOMAIN-CONTAINING PROTEIN"/>
    <property type="match status" value="1"/>
</dbReference>
<feature type="domain" description="C2H2-type" evidence="10">
    <location>
        <begin position="179"/>
        <end position="207"/>
    </location>
</feature>
<evidence type="ECO:0000256" key="1">
    <source>
        <dbReference type="ARBA" id="ARBA00004123"/>
    </source>
</evidence>
<evidence type="ECO:0000256" key="8">
    <source>
        <dbReference type="PROSITE-ProRule" id="PRU00042"/>
    </source>
</evidence>
<dbReference type="PROSITE" id="PS50157">
    <property type="entry name" value="ZINC_FINGER_C2H2_2"/>
    <property type="match status" value="4"/>
</dbReference>
<feature type="domain" description="C2H2-type" evidence="10">
    <location>
        <begin position="150"/>
        <end position="178"/>
    </location>
</feature>